<accession>A0A0A9HJW6</accession>
<dbReference type="AlphaFoldDB" id="A0A0A9HJW6"/>
<evidence type="ECO:0000313" key="1">
    <source>
        <dbReference type="EMBL" id="JAE35126.1"/>
    </source>
</evidence>
<reference evidence="1" key="2">
    <citation type="journal article" date="2015" name="Data Brief">
        <title>Shoot transcriptome of the giant reed, Arundo donax.</title>
        <authorList>
            <person name="Barrero R.A."/>
            <person name="Guerrero F.D."/>
            <person name="Moolhuijzen P."/>
            <person name="Goolsby J.A."/>
            <person name="Tidwell J."/>
            <person name="Bellgard S.E."/>
            <person name="Bellgard M.I."/>
        </authorList>
    </citation>
    <scope>NUCLEOTIDE SEQUENCE</scope>
    <source>
        <tissue evidence="1">Shoot tissue taken approximately 20 cm above the soil surface</tissue>
    </source>
</reference>
<protein>
    <submittedName>
        <fullName evidence="1">Uncharacterized protein</fullName>
    </submittedName>
</protein>
<dbReference type="EMBL" id="GBRH01162770">
    <property type="protein sequence ID" value="JAE35126.1"/>
    <property type="molecule type" value="Transcribed_RNA"/>
</dbReference>
<organism evidence="1">
    <name type="scientific">Arundo donax</name>
    <name type="common">Giant reed</name>
    <name type="synonym">Donax arundinaceus</name>
    <dbReference type="NCBI Taxonomy" id="35708"/>
    <lineage>
        <taxon>Eukaryota</taxon>
        <taxon>Viridiplantae</taxon>
        <taxon>Streptophyta</taxon>
        <taxon>Embryophyta</taxon>
        <taxon>Tracheophyta</taxon>
        <taxon>Spermatophyta</taxon>
        <taxon>Magnoliopsida</taxon>
        <taxon>Liliopsida</taxon>
        <taxon>Poales</taxon>
        <taxon>Poaceae</taxon>
        <taxon>PACMAD clade</taxon>
        <taxon>Arundinoideae</taxon>
        <taxon>Arundineae</taxon>
        <taxon>Arundo</taxon>
    </lineage>
</organism>
<name>A0A0A9HJW6_ARUDO</name>
<reference evidence="1" key="1">
    <citation type="submission" date="2014-09" db="EMBL/GenBank/DDBJ databases">
        <authorList>
            <person name="Magalhaes I.L.F."/>
            <person name="Oliveira U."/>
            <person name="Santos F.R."/>
            <person name="Vidigal T.H.D.A."/>
            <person name="Brescovit A.D."/>
            <person name="Santos A.J."/>
        </authorList>
    </citation>
    <scope>NUCLEOTIDE SEQUENCE</scope>
    <source>
        <tissue evidence="1">Shoot tissue taken approximately 20 cm above the soil surface</tissue>
    </source>
</reference>
<proteinExistence type="predicted"/>
<sequence>MSFCCRFISCLTCEERLSDLADMRKC</sequence>